<evidence type="ECO:0000259" key="17">
    <source>
        <dbReference type="Pfam" id="PF10531"/>
    </source>
</evidence>
<evidence type="ECO:0000256" key="5">
    <source>
        <dbReference type="ARBA" id="ARBA00022597"/>
    </source>
</evidence>
<dbReference type="InterPro" id="IPR017478">
    <property type="entry name" value="Polysacc_export_EpsE"/>
</dbReference>
<keyword evidence="9" id="KW-0406">Ion transport</keyword>
<dbReference type="Gene3D" id="3.30.1950.10">
    <property type="entry name" value="wza like domain"/>
    <property type="match status" value="1"/>
</dbReference>
<dbReference type="RefSeq" id="WP_347706185.1">
    <property type="nucleotide sequence ID" value="NZ_JBDPZD010000006.1"/>
</dbReference>
<evidence type="ECO:0000256" key="14">
    <source>
        <dbReference type="ARBA" id="ARBA00023288"/>
    </source>
</evidence>
<dbReference type="InterPro" id="IPR003715">
    <property type="entry name" value="Poly_export_N"/>
</dbReference>
<dbReference type="Pfam" id="PF02563">
    <property type="entry name" value="Poly_export"/>
    <property type="match status" value="1"/>
</dbReference>
<evidence type="ECO:0000259" key="16">
    <source>
        <dbReference type="Pfam" id="PF02563"/>
    </source>
</evidence>
<dbReference type="Gene3D" id="3.10.560.10">
    <property type="entry name" value="Outer membrane lipoprotein wza domain like"/>
    <property type="match status" value="2"/>
</dbReference>
<reference evidence="19 20" key="1">
    <citation type="submission" date="2024-05" db="EMBL/GenBank/DDBJ databases">
        <title>Roseateles sp. DJS-2-20 16S ribosomal RNA gene Genome sequencing and assembly.</title>
        <authorList>
            <person name="Woo H."/>
        </authorList>
    </citation>
    <scope>NUCLEOTIDE SEQUENCE [LARGE SCALE GENOMIC DNA]</scope>
    <source>
        <strain evidence="19 20">DJS-2-20</strain>
    </source>
</reference>
<evidence type="ECO:0000259" key="18">
    <source>
        <dbReference type="Pfam" id="PF22461"/>
    </source>
</evidence>
<dbReference type="InterPro" id="IPR019554">
    <property type="entry name" value="Soluble_ligand-bd"/>
</dbReference>
<comment type="similarity">
    <text evidence="2">Belongs to the BexD/CtrA/VexA family.</text>
</comment>
<dbReference type="NCBIfam" id="TIGR03028">
    <property type="entry name" value="EpsE"/>
    <property type="match status" value="1"/>
</dbReference>
<evidence type="ECO:0000256" key="6">
    <source>
        <dbReference type="ARBA" id="ARBA00022692"/>
    </source>
</evidence>
<protein>
    <submittedName>
        <fullName evidence="19">Polysaccharide export protein EpsE</fullName>
    </submittedName>
</protein>
<keyword evidence="3" id="KW-0813">Transport</keyword>
<evidence type="ECO:0000313" key="19">
    <source>
        <dbReference type="EMBL" id="MEO3693376.1"/>
    </source>
</evidence>
<evidence type="ECO:0000256" key="1">
    <source>
        <dbReference type="ARBA" id="ARBA00004571"/>
    </source>
</evidence>
<keyword evidence="6" id="KW-0812">Transmembrane</keyword>
<keyword evidence="13" id="KW-0998">Cell outer membrane</keyword>
<feature type="domain" description="Soluble ligand binding" evidence="17">
    <location>
        <begin position="204"/>
        <end position="256"/>
    </location>
</feature>
<dbReference type="Proteomes" id="UP001495147">
    <property type="component" value="Unassembled WGS sequence"/>
</dbReference>
<dbReference type="InterPro" id="IPR049712">
    <property type="entry name" value="Poly_export"/>
</dbReference>
<evidence type="ECO:0000256" key="4">
    <source>
        <dbReference type="ARBA" id="ARBA00022452"/>
    </source>
</evidence>
<feature type="domain" description="Polysaccharide export protein N-terminal" evidence="16">
    <location>
        <begin position="36"/>
        <end position="111"/>
    </location>
</feature>
<comment type="subcellular location">
    <subcellularLocation>
        <location evidence="1">Cell outer membrane</location>
        <topology evidence="1">Multi-pass membrane protein</topology>
    </subcellularLocation>
</comment>
<feature type="domain" description="SLBB" evidence="18">
    <location>
        <begin position="118"/>
        <end position="198"/>
    </location>
</feature>
<name>A0ABV0G6L5_9BURK</name>
<comment type="caution">
    <text evidence="19">The sequence shown here is derived from an EMBL/GenBank/DDBJ whole genome shotgun (WGS) entry which is preliminary data.</text>
</comment>
<feature type="chain" id="PRO_5046435358" evidence="15">
    <location>
        <begin position="28"/>
        <end position="278"/>
    </location>
</feature>
<evidence type="ECO:0000313" key="20">
    <source>
        <dbReference type="Proteomes" id="UP001495147"/>
    </source>
</evidence>
<keyword evidence="4" id="KW-1134">Transmembrane beta strand</keyword>
<sequence>MIKRTASLLSSLVLGATLLAFGPAAQAQSAANGSSAAAEYRLGSGDIIRVVVYQNQDLTLETRVSEAGTVSYPLLGTIRIGGLSPSQAEKLIADGLKNGNFVKNPQVTIILLQVKGNQASVLGQVNRPGRYPIEVADMRLTDLLANAGGVAASGTEQLVLTGTRNGKPYRVEVELGAIFAPNGRDLDITIQNGDVLWVDRAPLVYIYGEVQRPGPMRLERGMTLMQVLASGGGLTQRGTERGIRVHRKGTDGKVQVLQPGMDESLKDGDVVYVKESLF</sequence>
<keyword evidence="20" id="KW-1185">Reference proteome</keyword>
<keyword evidence="7 15" id="KW-0732">Signal</keyword>
<evidence type="ECO:0000256" key="9">
    <source>
        <dbReference type="ARBA" id="ARBA00023065"/>
    </source>
</evidence>
<evidence type="ECO:0000256" key="8">
    <source>
        <dbReference type="ARBA" id="ARBA00023047"/>
    </source>
</evidence>
<feature type="signal peptide" evidence="15">
    <location>
        <begin position="1"/>
        <end position="27"/>
    </location>
</feature>
<evidence type="ECO:0000256" key="11">
    <source>
        <dbReference type="ARBA" id="ARBA00023136"/>
    </source>
</evidence>
<keyword evidence="14" id="KW-0449">Lipoprotein</keyword>
<accession>A0ABV0G6L5</accession>
<proteinExistence type="inferred from homology"/>
<organism evidence="19 20">
    <name type="scientific">Roseateles paludis</name>
    <dbReference type="NCBI Taxonomy" id="3145238"/>
    <lineage>
        <taxon>Bacteria</taxon>
        <taxon>Pseudomonadati</taxon>
        <taxon>Pseudomonadota</taxon>
        <taxon>Betaproteobacteria</taxon>
        <taxon>Burkholderiales</taxon>
        <taxon>Sphaerotilaceae</taxon>
        <taxon>Roseateles</taxon>
    </lineage>
</organism>
<evidence type="ECO:0000256" key="15">
    <source>
        <dbReference type="SAM" id="SignalP"/>
    </source>
</evidence>
<dbReference type="PANTHER" id="PTHR33619:SF3">
    <property type="entry name" value="POLYSACCHARIDE EXPORT PROTEIN GFCE-RELATED"/>
    <property type="match status" value="1"/>
</dbReference>
<keyword evidence="8" id="KW-0625">Polysaccharide transport</keyword>
<keyword evidence="10" id="KW-0626">Porin</keyword>
<dbReference type="InterPro" id="IPR054765">
    <property type="entry name" value="SLBB_dom"/>
</dbReference>
<gene>
    <name evidence="19" type="primary">epsE</name>
    <name evidence="19" type="ORF">ABDJ85_18035</name>
</gene>
<evidence type="ECO:0000256" key="13">
    <source>
        <dbReference type="ARBA" id="ARBA00023237"/>
    </source>
</evidence>
<evidence type="ECO:0000256" key="10">
    <source>
        <dbReference type="ARBA" id="ARBA00023114"/>
    </source>
</evidence>
<keyword evidence="5" id="KW-0762">Sugar transport</keyword>
<evidence type="ECO:0000256" key="3">
    <source>
        <dbReference type="ARBA" id="ARBA00022448"/>
    </source>
</evidence>
<dbReference type="EMBL" id="JBDPZD010000006">
    <property type="protein sequence ID" value="MEO3693376.1"/>
    <property type="molecule type" value="Genomic_DNA"/>
</dbReference>
<evidence type="ECO:0000256" key="12">
    <source>
        <dbReference type="ARBA" id="ARBA00023139"/>
    </source>
</evidence>
<keyword evidence="12" id="KW-0564">Palmitate</keyword>
<dbReference type="Pfam" id="PF22461">
    <property type="entry name" value="SLBB_2"/>
    <property type="match status" value="1"/>
</dbReference>
<dbReference type="Pfam" id="PF10531">
    <property type="entry name" value="SLBB"/>
    <property type="match status" value="1"/>
</dbReference>
<keyword evidence="11" id="KW-0472">Membrane</keyword>
<evidence type="ECO:0000256" key="7">
    <source>
        <dbReference type="ARBA" id="ARBA00022729"/>
    </source>
</evidence>
<evidence type="ECO:0000256" key="2">
    <source>
        <dbReference type="ARBA" id="ARBA00009450"/>
    </source>
</evidence>
<dbReference type="PANTHER" id="PTHR33619">
    <property type="entry name" value="POLYSACCHARIDE EXPORT PROTEIN GFCE-RELATED"/>
    <property type="match status" value="1"/>
</dbReference>